<evidence type="ECO:0000313" key="1">
    <source>
        <dbReference type="EMBL" id="KAJ7022900.1"/>
    </source>
</evidence>
<comment type="caution">
    <text evidence="1">The sequence shown here is derived from an EMBL/GenBank/DDBJ whole genome shotgun (WGS) entry which is preliminary data.</text>
</comment>
<protein>
    <submittedName>
        <fullName evidence="1">Uncharacterized protein</fullName>
    </submittedName>
</protein>
<organism evidence="1 2">
    <name type="scientific">Mycena alexandri</name>
    <dbReference type="NCBI Taxonomy" id="1745969"/>
    <lineage>
        <taxon>Eukaryota</taxon>
        <taxon>Fungi</taxon>
        <taxon>Dikarya</taxon>
        <taxon>Basidiomycota</taxon>
        <taxon>Agaricomycotina</taxon>
        <taxon>Agaricomycetes</taxon>
        <taxon>Agaricomycetidae</taxon>
        <taxon>Agaricales</taxon>
        <taxon>Marasmiineae</taxon>
        <taxon>Mycenaceae</taxon>
        <taxon>Mycena</taxon>
    </lineage>
</organism>
<proteinExistence type="predicted"/>
<accession>A0AAD6SAV5</accession>
<dbReference type="EMBL" id="JARJCM010000200">
    <property type="protein sequence ID" value="KAJ7022900.1"/>
    <property type="molecule type" value="Genomic_DNA"/>
</dbReference>
<dbReference type="Proteomes" id="UP001218188">
    <property type="component" value="Unassembled WGS sequence"/>
</dbReference>
<reference evidence="1" key="1">
    <citation type="submission" date="2023-03" db="EMBL/GenBank/DDBJ databases">
        <title>Massive genome expansion in bonnet fungi (Mycena s.s.) driven by repeated elements and novel gene families across ecological guilds.</title>
        <authorList>
            <consortium name="Lawrence Berkeley National Laboratory"/>
            <person name="Harder C.B."/>
            <person name="Miyauchi S."/>
            <person name="Viragh M."/>
            <person name="Kuo A."/>
            <person name="Thoen E."/>
            <person name="Andreopoulos B."/>
            <person name="Lu D."/>
            <person name="Skrede I."/>
            <person name="Drula E."/>
            <person name="Henrissat B."/>
            <person name="Morin E."/>
            <person name="Kohler A."/>
            <person name="Barry K."/>
            <person name="LaButti K."/>
            <person name="Morin E."/>
            <person name="Salamov A."/>
            <person name="Lipzen A."/>
            <person name="Mereny Z."/>
            <person name="Hegedus B."/>
            <person name="Baldrian P."/>
            <person name="Stursova M."/>
            <person name="Weitz H."/>
            <person name="Taylor A."/>
            <person name="Grigoriev I.V."/>
            <person name="Nagy L.G."/>
            <person name="Martin F."/>
            <person name="Kauserud H."/>
        </authorList>
    </citation>
    <scope>NUCLEOTIDE SEQUENCE</scope>
    <source>
        <strain evidence="1">CBHHK200</strain>
    </source>
</reference>
<name>A0AAD6SAV5_9AGAR</name>
<sequence length="437" mass="49648">MSVLDGGQAASEGANMLQTTQHSVSQLDYGLSKTFFRARSIFCPALYPLSRITTHFKPPYPFDLISAIVLLAVQLDPDILTSEFILMRNRFRLVCQDLTDFVDKRPIFWSRIALTARSPLPFVQHCLSRSGTLPITVSFRVHDTSPNPCYNAEWQPCTFIDYVEDASCCLADEMDRCARLSVVGEDHICVSIVFDTIEWAEPRLLQSVDTAFDIKQYSDFRPYWIQHFAFSSSYPPMGQPFRPFTELVWVGCPAGDTLISYHSGLTSTSDNTFTCSIRQPRNQLLCWDDVITVLSDSNHLDDLTMDGLSFVNPTGKSTWSQPLYSIRVLRLAFRGDRTMAFTIARLNMPALEDITFVLEHSTDINGLYLCGALLCSVRKVTFPGVCPPVLDLFRLFSLMHKVAFLDRCWFERIFVTRIIVRFVEECGSLSHELARMP</sequence>
<evidence type="ECO:0000313" key="2">
    <source>
        <dbReference type="Proteomes" id="UP001218188"/>
    </source>
</evidence>
<keyword evidence="2" id="KW-1185">Reference proteome</keyword>
<dbReference type="AlphaFoldDB" id="A0AAD6SAV5"/>
<gene>
    <name evidence="1" type="ORF">C8F04DRAFT_1136461</name>
</gene>